<dbReference type="PROSITE" id="PS50005">
    <property type="entry name" value="TPR"/>
    <property type="match status" value="1"/>
</dbReference>
<dbReference type="InterPro" id="IPR019734">
    <property type="entry name" value="TPR_rpt"/>
</dbReference>
<dbReference type="InterPro" id="IPR040364">
    <property type="entry name" value="TTC21A/TTC21B"/>
</dbReference>
<dbReference type="GO" id="GO:0035721">
    <property type="term" value="P:intraciliary retrograde transport"/>
    <property type="evidence" value="ECO:0000318"/>
    <property type="project" value="GO_Central"/>
</dbReference>
<evidence type="ECO:0000256" key="2">
    <source>
        <dbReference type="ARBA" id="ARBA00006019"/>
    </source>
</evidence>
<evidence type="ECO:0000256" key="6">
    <source>
        <dbReference type="ARBA" id="ARBA00022786"/>
    </source>
</evidence>
<dbReference type="PANTHER" id="PTHR14699:SF0">
    <property type="entry name" value="TETRATRICOPEPTIDE REPEAT PROTEIN 21 HOMOLOG"/>
    <property type="match status" value="1"/>
</dbReference>
<dbReference type="GO" id="GO:0061512">
    <property type="term" value="P:protein localization to cilium"/>
    <property type="evidence" value="ECO:0000318"/>
    <property type="project" value="GO_Central"/>
</dbReference>
<dbReference type="SMART" id="SM00182">
    <property type="entry name" value="CULLIN"/>
    <property type="match status" value="1"/>
</dbReference>
<dbReference type="Gene3D" id="1.20.1310.10">
    <property type="entry name" value="Cullin Repeats"/>
    <property type="match status" value="3"/>
</dbReference>
<reference evidence="12" key="2">
    <citation type="submission" date="2022-06" db="UniProtKB">
        <authorList>
            <consortium name="EnsemblMetazoa"/>
        </authorList>
    </citation>
    <scope>IDENTIFICATION</scope>
    <source>
        <strain evidence="12">PS312</strain>
    </source>
</reference>
<dbReference type="FunFam" id="1.10.10.10:FF:000014">
    <property type="entry name" value="Cullin 1"/>
    <property type="match status" value="1"/>
</dbReference>
<reference evidence="13" key="1">
    <citation type="journal article" date="2008" name="Nat. Genet.">
        <title>The Pristionchus pacificus genome provides a unique perspective on nematode lifestyle and parasitism.</title>
        <authorList>
            <person name="Dieterich C."/>
            <person name="Clifton S.W."/>
            <person name="Schuster L.N."/>
            <person name="Chinwalla A."/>
            <person name="Delehaunty K."/>
            <person name="Dinkelacker I."/>
            <person name="Fulton L."/>
            <person name="Fulton R."/>
            <person name="Godfrey J."/>
            <person name="Minx P."/>
            <person name="Mitreva M."/>
            <person name="Roeseler W."/>
            <person name="Tian H."/>
            <person name="Witte H."/>
            <person name="Yang S.P."/>
            <person name="Wilson R.K."/>
            <person name="Sommer R.J."/>
        </authorList>
    </citation>
    <scope>NUCLEOTIDE SEQUENCE [LARGE SCALE GENOMIC DNA]</scope>
    <source>
        <strain evidence="13">PS312</strain>
    </source>
</reference>
<evidence type="ECO:0000313" key="12">
    <source>
        <dbReference type="EnsemblMetazoa" id="PPA02570.1"/>
    </source>
</evidence>
<keyword evidence="13" id="KW-1185">Reference proteome</keyword>
<dbReference type="Pfam" id="PF25068">
    <property type="entry name" value="ARM_TT21_4th"/>
    <property type="match status" value="1"/>
</dbReference>
<accession>A0A8R1Y7I0</accession>
<evidence type="ECO:0000256" key="8">
    <source>
        <dbReference type="ARBA" id="ARBA00022843"/>
    </source>
</evidence>
<evidence type="ECO:0000256" key="5">
    <source>
        <dbReference type="ARBA" id="ARBA00022737"/>
    </source>
</evidence>
<dbReference type="InterPro" id="IPR016158">
    <property type="entry name" value="Cullin_homology"/>
</dbReference>
<evidence type="ECO:0000256" key="9">
    <source>
        <dbReference type="PROSITE-ProRule" id="PRU00330"/>
    </source>
</evidence>
<organism evidence="12 13">
    <name type="scientific">Pristionchus pacificus</name>
    <name type="common">Parasitic nematode worm</name>
    <dbReference type="NCBI Taxonomy" id="54126"/>
    <lineage>
        <taxon>Eukaryota</taxon>
        <taxon>Metazoa</taxon>
        <taxon>Ecdysozoa</taxon>
        <taxon>Nematoda</taxon>
        <taxon>Chromadorea</taxon>
        <taxon>Rhabditida</taxon>
        <taxon>Rhabditina</taxon>
        <taxon>Diplogasteromorpha</taxon>
        <taxon>Diplogasteroidea</taxon>
        <taxon>Neodiplogasteridae</taxon>
        <taxon>Pristionchus</taxon>
    </lineage>
</organism>
<comment type="similarity">
    <text evidence="2 9 11">Belongs to the cullin family.</text>
</comment>
<proteinExistence type="inferred from homology"/>
<dbReference type="InterPro" id="IPR056835">
    <property type="entry name" value="ARM_TT21_5th"/>
</dbReference>
<evidence type="ECO:0000256" key="1">
    <source>
        <dbReference type="ARBA" id="ARBA00004906"/>
    </source>
</evidence>
<dbReference type="Gene3D" id="3.30.230.130">
    <property type="entry name" value="Cullin, Chain C, Domain 2"/>
    <property type="match status" value="1"/>
</dbReference>
<feature type="repeat" description="TPR" evidence="10">
    <location>
        <begin position="744"/>
        <end position="777"/>
    </location>
</feature>
<dbReference type="InterPro" id="IPR011990">
    <property type="entry name" value="TPR-like_helical_dom_sf"/>
</dbReference>
<dbReference type="GO" id="GO:0043066">
    <property type="term" value="P:negative regulation of apoptotic process"/>
    <property type="evidence" value="ECO:0007669"/>
    <property type="project" value="UniProtKB-ARBA"/>
</dbReference>
<dbReference type="PROSITE" id="PS50069">
    <property type="entry name" value="CULLIN_2"/>
    <property type="match status" value="1"/>
</dbReference>
<dbReference type="GO" id="GO:0005929">
    <property type="term" value="C:cilium"/>
    <property type="evidence" value="ECO:0007669"/>
    <property type="project" value="GOC"/>
</dbReference>
<comment type="similarity">
    <text evidence="3">Belongs to the TTC21 family.</text>
</comment>
<dbReference type="FunFam" id="1.20.1310.10:FF:000011">
    <property type="entry name" value="Cullin 1"/>
    <property type="match status" value="1"/>
</dbReference>
<dbReference type="SMART" id="SM00884">
    <property type="entry name" value="Cullin_Nedd8"/>
    <property type="match status" value="1"/>
</dbReference>
<dbReference type="Pfam" id="PF25060">
    <property type="entry name" value="ARM_TT21_2nd"/>
    <property type="match status" value="1"/>
</dbReference>
<dbReference type="FunFam" id="1.20.1310.10:FF:000009">
    <property type="entry name" value="Cullin 5"/>
    <property type="match status" value="1"/>
</dbReference>
<dbReference type="SMART" id="SM00028">
    <property type="entry name" value="TPR"/>
    <property type="match status" value="9"/>
</dbReference>
<dbReference type="InterPro" id="IPR019559">
    <property type="entry name" value="Cullin_neddylation_domain"/>
</dbReference>
<dbReference type="InterPro" id="IPR056832">
    <property type="entry name" value="ARM_TT21_2nd"/>
</dbReference>
<dbReference type="FunFam" id="1.20.1310.10:FF:000019">
    <property type="entry name" value="Cullin 1"/>
    <property type="match status" value="1"/>
</dbReference>
<keyword evidence="7 10" id="KW-0802">TPR repeat</keyword>
<comment type="pathway">
    <text evidence="1">Protein modification; protein ubiquitination.</text>
</comment>
<dbReference type="GO" id="GO:0006511">
    <property type="term" value="P:ubiquitin-dependent protein catabolic process"/>
    <property type="evidence" value="ECO:0007669"/>
    <property type="project" value="InterPro"/>
</dbReference>
<dbReference type="InterPro" id="IPR036317">
    <property type="entry name" value="Cullin_homology_sf"/>
</dbReference>
<dbReference type="SUPFAM" id="SSF74788">
    <property type="entry name" value="Cullin repeat-like"/>
    <property type="match status" value="1"/>
</dbReference>
<keyword evidence="8" id="KW-0832">Ubl conjugation</keyword>
<dbReference type="InterPro" id="IPR056836">
    <property type="entry name" value="ARM_TT21_4th"/>
</dbReference>
<dbReference type="InterPro" id="IPR056833">
    <property type="entry name" value="ARM_TT21_N"/>
</dbReference>
<dbReference type="PANTHER" id="PTHR14699">
    <property type="entry name" value="STI2 PROTEIN-RELATED"/>
    <property type="match status" value="1"/>
</dbReference>
<dbReference type="InterPro" id="IPR001373">
    <property type="entry name" value="Cullin_N"/>
</dbReference>
<dbReference type="InterPro" id="IPR016157">
    <property type="entry name" value="Cullin_CS"/>
</dbReference>
<dbReference type="Pfam" id="PF13181">
    <property type="entry name" value="TPR_8"/>
    <property type="match status" value="1"/>
</dbReference>
<gene>
    <name evidence="12" type="primary">WBGene00092124</name>
</gene>
<evidence type="ECO:0000256" key="7">
    <source>
        <dbReference type="ARBA" id="ARBA00022803"/>
    </source>
</evidence>
<dbReference type="Pfam" id="PF10557">
    <property type="entry name" value="Cullin_Nedd8"/>
    <property type="match status" value="1"/>
</dbReference>
<dbReference type="SUPFAM" id="SSF48452">
    <property type="entry name" value="TPR-like"/>
    <property type="match status" value="4"/>
</dbReference>
<dbReference type="SUPFAM" id="SSF46785">
    <property type="entry name" value="Winged helix' DNA-binding domain"/>
    <property type="match status" value="1"/>
</dbReference>
<dbReference type="Pfam" id="PF26557">
    <property type="entry name" value="Cullin_AB"/>
    <property type="match status" value="1"/>
</dbReference>
<dbReference type="GO" id="GO:0010564">
    <property type="term" value="P:regulation of cell cycle process"/>
    <property type="evidence" value="ECO:0007669"/>
    <property type="project" value="UniProtKB-ARBA"/>
</dbReference>
<keyword evidence="4" id="KW-1017">Isopeptide bond</keyword>
<keyword evidence="6" id="KW-0833">Ubl conjugation pathway</keyword>
<dbReference type="Gene3D" id="1.25.40.10">
    <property type="entry name" value="Tetratricopeptide repeat domain"/>
    <property type="match status" value="4"/>
</dbReference>
<accession>A0A2A6BQI2</accession>
<dbReference type="Pfam" id="PF00888">
    <property type="entry name" value="Cullin"/>
    <property type="match status" value="2"/>
</dbReference>
<dbReference type="Pfam" id="PF25064">
    <property type="entry name" value="ARM_TT21_5th"/>
    <property type="match status" value="1"/>
</dbReference>
<keyword evidence="5" id="KW-0677">Repeat</keyword>
<sequence>MLSKWSVLTGCHWLREGNGKKKGRNGQIPLGMEEQRAWNGLTTIHFYLREGYFGSALSECEKRLIESNEPHLAILRGLTLVFLERRSEGLRLLEGAKEGPCALGALYALRVAHGRTAKTDKESQRMVETEIAKTLKDATPEALISAIEVLILSGTTNGVKPLLDRAMAATGGSNAQVPNLIGWFEVSSGGNQNTAQKAFEKAAGMGYPDGYLGRVQILEKRRATPEMRIVAKELTTSNVRLIPGHIVSIKADIADREWENAGQMVKNTLLLQEDSVYLLFLKAVHSIVYKGSEIEEATGALSAHFDKVEKGNGPLAFSYAQFFTRIALKNGSVTKLARKMLEKAIVVSPSLTEYSVLAFRLFVALGDEKEATNRAKQLVKTESDDPYALLSMVICSLMAGNIRDAQSHLSFVKEAHAKIKKSPLFHFLDAVCARYSSNGSFDSFLAASKTAIEEQFATVQGVAYGIDGIFTLDVDFLVGIVYQMMDFAPISPVKGNDPILKEVERVLTSINEYCPGLPDVNYLLARVKWLLGQTEIAERLVEELARGTDATAEVFLLKAQIKIDKGRMDEAESALDTGLSQSFAVRDSPLFHLIKVKVQKKRNDHERAVEALRKVIGGETKNVGLNLLARREKDEGHRISLYLELIDSLQTLGRTREADTVMSEALNRWKGTEQEEQLIIMNAQLHVGKGDADAALAILSTVKTNQSNYQAARMKMAEIYLEEKKDKTMFTKMFKELMMNDTTPATYALLGDAYMSVQNPKQAIQVYEKALKANPKDHALAEKIGEAYVQCHLYTKAVNYYEAAVKSGRDSTMRTKLANLLYKMGNYEKCERVLMDPLNKETNPTEVTSHAYVQYYLLLAKVHHEKGQFEKVNEDLTAAKKIQLKLMHKNHEGSVGLQLKKECAKICCQIAEMHHLSRDVIKTIEAYKEALVHNDSDIKIHLALAQTYLSSGRHDLCHKECQVITNIDKNNIEAILMAADIKYSRNELAEAMIRFDKVLEQLPNNYHALSRFIELSWREGTIVNADNRLRNAMINNPRATVDPGYNYCKGIHEWYSGNMNNALQCFNRARKDLEWGEKAIYNIVEVLLNPENDIVGVSNNEDDSEESTNSTTAARFLGELRADNAPDSKYALHTTMIMMASGEKQKVQEALEKFLMMALEKDPGGDKVRNVGAVLGAARAYVALKLVPKAKQLLKRVMDFPWTLTDAEHLEMCWLLLAEIYTNQTKPEQAKVLIMKVIHVNKSSIKAYELMAYLFEKDGKWTDAVYNYEKAWGFGRERNPVIGYKLAFNMLKAKKNFDCIIVCQKVLSQLRMAQNKKRNSTIDEIWQDLETGLGHIYKKEPMIPTRYMQLYTYVYDFCTAVSVHVGASVSQPPQRNLIRVNNKKSNNLQNETDFVGSELYNKLSAFIRAHIETILSHCKTLNGEDLLRYFVTQWDQFRFCSKGVAITSSLIKGVVDCFVELGIDEMVDSTSPETAKVVNPKLRVYKKMFEEKFIIATENFYTNEAATFLQSNSITEYMKRVERRLNEEKDRCEMYLNRSSLTPLARKCEEVLISKQLELFQNEFCSLLENHRDEDLGRMYMLCERVEGGLDELRKALEEHIRKQGLNALEKVKDQAHNDPKCFVQTLLEVHNRYSNLVSGAFQNESGFVQALDKAATIFINKNCITHAEGSNAVSSSKCPDMLARYCDSILRKSAKNSEDTEMEEQLNQVMVIFKYIEDKDVFQRFYTKKFAHRLVGSLSASDEAEQSMIGKLKQMCGFEYTSKMQRMFTDTGLSRETTERFRDKCNNSNKNLACDFNVMVLGANSWPSLGTSVAINLPFKLSTCVSEFSAFYSEIHQGRKLTWIFSHSKGEVVSQAFSKRYSFVAMTPQMAILLLFNDTTEMNGAAMLEALQIKKEHLFPQLASLVKGEILKVKEGDVANLDETVKIELNMAYANKKMKVDLTKFVVRSEVKQEAVEVHQHVEENRKMVIQAAIVRIMKTRKTMVHPLLMTEVINQLNQRFKPKIQMVKKCIDILIEKEYLARVDGQKDTYEYLA</sequence>
<evidence type="ECO:0000256" key="11">
    <source>
        <dbReference type="RuleBase" id="RU003829"/>
    </source>
</evidence>
<evidence type="ECO:0000313" key="13">
    <source>
        <dbReference type="Proteomes" id="UP000005239"/>
    </source>
</evidence>
<dbReference type="InterPro" id="IPR036390">
    <property type="entry name" value="WH_DNA-bd_sf"/>
</dbReference>
<dbReference type="Proteomes" id="UP000005239">
    <property type="component" value="Unassembled WGS sequence"/>
</dbReference>
<evidence type="ECO:0000256" key="4">
    <source>
        <dbReference type="ARBA" id="ARBA00022499"/>
    </source>
</evidence>
<dbReference type="InterPro" id="IPR036388">
    <property type="entry name" value="WH-like_DNA-bd_sf"/>
</dbReference>
<evidence type="ECO:0000256" key="3">
    <source>
        <dbReference type="ARBA" id="ARBA00010935"/>
    </source>
</evidence>
<dbReference type="Gene3D" id="1.10.10.10">
    <property type="entry name" value="Winged helix-like DNA-binding domain superfamily/Winged helix DNA-binding domain"/>
    <property type="match status" value="1"/>
</dbReference>
<dbReference type="PROSITE" id="PS01256">
    <property type="entry name" value="CULLIN_1"/>
    <property type="match status" value="1"/>
</dbReference>
<dbReference type="InterPro" id="IPR016159">
    <property type="entry name" value="Cullin_repeat-like_dom_sf"/>
</dbReference>
<name>A0A2A6BQI2_PRIPA</name>
<dbReference type="Pfam" id="PF25062">
    <property type="entry name" value="ARM_TT21_N"/>
    <property type="match status" value="1"/>
</dbReference>
<dbReference type="InterPro" id="IPR059120">
    <property type="entry name" value="Cullin-like_AB"/>
</dbReference>
<dbReference type="GO" id="GO:0030991">
    <property type="term" value="C:intraciliary transport particle A"/>
    <property type="evidence" value="ECO:0000318"/>
    <property type="project" value="GO_Central"/>
</dbReference>
<dbReference type="EnsemblMetazoa" id="PPA02570.1">
    <property type="protein sequence ID" value="PPA02570.1"/>
    <property type="gene ID" value="WBGene00092124"/>
</dbReference>
<dbReference type="Pfam" id="PF25058">
    <property type="entry name" value="ARM_TT21"/>
    <property type="match status" value="1"/>
</dbReference>
<protein>
    <submittedName>
        <fullName evidence="12">Anaphase-promoting complex subunit 3 protein</fullName>
    </submittedName>
</protein>
<dbReference type="GO" id="GO:1902532">
    <property type="term" value="P:negative regulation of intracellular signal transduction"/>
    <property type="evidence" value="ECO:0007669"/>
    <property type="project" value="UniProtKB-ARBA"/>
</dbReference>
<dbReference type="PROSITE" id="PS50293">
    <property type="entry name" value="TPR_REGION"/>
    <property type="match status" value="1"/>
</dbReference>
<dbReference type="Pfam" id="PF25063">
    <property type="entry name" value="ARM_TT21_C"/>
    <property type="match status" value="1"/>
</dbReference>
<evidence type="ECO:0000256" key="10">
    <source>
        <dbReference type="PROSITE-ProRule" id="PRU00339"/>
    </source>
</evidence>
<dbReference type="GO" id="GO:0019005">
    <property type="term" value="C:SCF ubiquitin ligase complex"/>
    <property type="evidence" value="ECO:0007669"/>
    <property type="project" value="UniProtKB-ARBA"/>
</dbReference>
<dbReference type="SUPFAM" id="SSF75632">
    <property type="entry name" value="Cullin homology domain"/>
    <property type="match status" value="1"/>
</dbReference>
<dbReference type="InterPro" id="IPR056834">
    <property type="entry name" value="ARM_TT21_C"/>
</dbReference>
<dbReference type="GO" id="GO:0031625">
    <property type="term" value="F:ubiquitin protein ligase binding"/>
    <property type="evidence" value="ECO:0007669"/>
    <property type="project" value="InterPro"/>
</dbReference>